<dbReference type="GeneID" id="31499882"/>
<evidence type="ECO:0000313" key="1">
    <source>
        <dbReference type="EMBL" id="GJG32733.1"/>
    </source>
</evidence>
<accession>A0AA37MF73</accession>
<reference evidence="1" key="1">
    <citation type="submission" date="2021-08" db="EMBL/GenBank/DDBJ databases">
        <title>Prevotella lacticifex sp. nov., isolated from rumen of cow.</title>
        <authorList>
            <person name="Shinkai T."/>
            <person name="Ikeyama N."/>
            <person name="Kumagai M."/>
            <person name="Ohmori H."/>
            <person name="Sakamoto M."/>
            <person name="Ohkuma M."/>
            <person name="Mitsumori M."/>
        </authorList>
    </citation>
    <scope>NUCLEOTIDE SEQUENCE</scope>
    <source>
        <strain evidence="1">JCM 8259</strain>
    </source>
</reference>
<gene>
    <name evidence="1" type="ORF">PRMUPPPA20_08420</name>
</gene>
<name>A0AA37MF73_XYLRU</name>
<dbReference type="Proteomes" id="UP000887097">
    <property type="component" value="Unassembled WGS sequence"/>
</dbReference>
<sequence length="261" mass="29046">MAAAILMMNMHGAVCASSRDHTIFRYSEKIPFAIMVDPTSGLRWDDIIMAYQAKKSLTQENTFDESVKDFYYYLKEAFSHVDKDTMAKENNKIIVCVGYEPKDIFPRAGVINISANEKGFNIFKNEYEISLRKPVFQINLGNCENIRILSGGVSEDIINKMGSLLHKTLGNIMGNKDAAAGLIEGDRNSIAKMFTEIQEDAKVTQVVSDFTIKDMVSMAENLIETEGLLGSNDSIISPTREIGIVTLAEGFVYIKHSLYGA</sequence>
<dbReference type="RefSeq" id="WP_041385523.1">
    <property type="nucleotide sequence ID" value="NZ_BPTT01000001.1"/>
</dbReference>
<organism evidence="1 2">
    <name type="scientific">Xylanibacter ruminicola</name>
    <name type="common">Prevotella ruminicola</name>
    <dbReference type="NCBI Taxonomy" id="839"/>
    <lineage>
        <taxon>Bacteria</taxon>
        <taxon>Pseudomonadati</taxon>
        <taxon>Bacteroidota</taxon>
        <taxon>Bacteroidia</taxon>
        <taxon>Bacteroidales</taxon>
        <taxon>Prevotellaceae</taxon>
        <taxon>Xylanibacter</taxon>
    </lineage>
</organism>
<dbReference type="AlphaFoldDB" id="A0AA37MF73"/>
<protein>
    <submittedName>
        <fullName evidence="1">Uncharacterized protein</fullName>
    </submittedName>
</protein>
<comment type="caution">
    <text evidence="1">The sequence shown here is derived from an EMBL/GenBank/DDBJ whole genome shotgun (WGS) entry which is preliminary data.</text>
</comment>
<dbReference type="EMBL" id="BPTT01000001">
    <property type="protein sequence ID" value="GJG32733.1"/>
    <property type="molecule type" value="Genomic_DNA"/>
</dbReference>
<evidence type="ECO:0000313" key="2">
    <source>
        <dbReference type="Proteomes" id="UP000887097"/>
    </source>
</evidence>
<proteinExistence type="predicted"/>